<proteinExistence type="predicted"/>
<keyword evidence="2" id="KW-1185">Reference proteome</keyword>
<comment type="caution">
    <text evidence="1">The sequence shown here is derived from an EMBL/GenBank/DDBJ whole genome shotgun (WGS) entry which is preliminary data.</text>
</comment>
<gene>
    <name evidence="1" type="ORF">L2E82_37690</name>
</gene>
<evidence type="ECO:0000313" key="2">
    <source>
        <dbReference type="Proteomes" id="UP001055811"/>
    </source>
</evidence>
<organism evidence="1 2">
    <name type="scientific">Cichorium intybus</name>
    <name type="common">Chicory</name>
    <dbReference type="NCBI Taxonomy" id="13427"/>
    <lineage>
        <taxon>Eukaryota</taxon>
        <taxon>Viridiplantae</taxon>
        <taxon>Streptophyta</taxon>
        <taxon>Embryophyta</taxon>
        <taxon>Tracheophyta</taxon>
        <taxon>Spermatophyta</taxon>
        <taxon>Magnoliopsida</taxon>
        <taxon>eudicotyledons</taxon>
        <taxon>Gunneridae</taxon>
        <taxon>Pentapetalae</taxon>
        <taxon>asterids</taxon>
        <taxon>campanulids</taxon>
        <taxon>Asterales</taxon>
        <taxon>Asteraceae</taxon>
        <taxon>Cichorioideae</taxon>
        <taxon>Cichorieae</taxon>
        <taxon>Cichoriinae</taxon>
        <taxon>Cichorium</taxon>
    </lineage>
</organism>
<sequence>MAEADPKRLRNKGLASNIDEIEDTTRSKSKRQVTVEVGMTNIEIMKQILGYRNQKGVCPTTSPDAFQKFCYPFIRMGVGNQNGWLKKMEEVKAKFNSEGAPTEDVDTQEYELWMKIWGE</sequence>
<reference evidence="2" key="1">
    <citation type="journal article" date="2022" name="Mol. Ecol. Resour.">
        <title>The genomes of chicory, endive, great burdock and yacon provide insights into Asteraceae palaeo-polyploidization history and plant inulin production.</title>
        <authorList>
            <person name="Fan W."/>
            <person name="Wang S."/>
            <person name="Wang H."/>
            <person name="Wang A."/>
            <person name="Jiang F."/>
            <person name="Liu H."/>
            <person name="Zhao H."/>
            <person name="Xu D."/>
            <person name="Zhang Y."/>
        </authorList>
    </citation>
    <scope>NUCLEOTIDE SEQUENCE [LARGE SCALE GENOMIC DNA]</scope>
    <source>
        <strain evidence="2">cv. Punajuju</strain>
    </source>
</reference>
<name>A0ACB9AFX0_CICIN</name>
<dbReference type="EMBL" id="CM042015">
    <property type="protein sequence ID" value="KAI3708504.1"/>
    <property type="molecule type" value="Genomic_DNA"/>
</dbReference>
<evidence type="ECO:0000313" key="1">
    <source>
        <dbReference type="EMBL" id="KAI3708504.1"/>
    </source>
</evidence>
<accession>A0ACB9AFX0</accession>
<protein>
    <submittedName>
        <fullName evidence="1">Uncharacterized protein</fullName>
    </submittedName>
</protein>
<reference evidence="1 2" key="2">
    <citation type="journal article" date="2022" name="Mol. Ecol. Resour.">
        <title>The genomes of chicory, endive, great burdock and yacon provide insights into Asteraceae paleo-polyploidization history and plant inulin production.</title>
        <authorList>
            <person name="Fan W."/>
            <person name="Wang S."/>
            <person name="Wang H."/>
            <person name="Wang A."/>
            <person name="Jiang F."/>
            <person name="Liu H."/>
            <person name="Zhao H."/>
            <person name="Xu D."/>
            <person name="Zhang Y."/>
        </authorList>
    </citation>
    <scope>NUCLEOTIDE SEQUENCE [LARGE SCALE GENOMIC DNA]</scope>
    <source>
        <strain evidence="2">cv. Punajuju</strain>
        <tissue evidence="1">Leaves</tissue>
    </source>
</reference>
<dbReference type="Proteomes" id="UP001055811">
    <property type="component" value="Linkage Group LG07"/>
</dbReference>